<gene>
    <name evidence="1" type="ORF">H6G06_21040</name>
</gene>
<dbReference type="Pfam" id="PF19671">
    <property type="entry name" value="DUF6174"/>
    <property type="match status" value="1"/>
</dbReference>
<dbReference type="Proteomes" id="UP000662185">
    <property type="component" value="Unassembled WGS sequence"/>
</dbReference>
<comment type="caution">
    <text evidence="1">The sequence shown here is derived from an EMBL/GenBank/DDBJ whole genome shotgun (WGS) entry which is preliminary data.</text>
</comment>
<protein>
    <submittedName>
        <fullName evidence="1">Uncharacterized protein</fullName>
    </submittedName>
</protein>
<dbReference type="EMBL" id="JACJQU010000016">
    <property type="protein sequence ID" value="MBD2295891.1"/>
    <property type="molecule type" value="Genomic_DNA"/>
</dbReference>
<organism evidence="1 2">
    <name type="scientific">Anabaena sphaerica FACHB-251</name>
    <dbReference type="NCBI Taxonomy" id="2692883"/>
    <lineage>
        <taxon>Bacteria</taxon>
        <taxon>Bacillati</taxon>
        <taxon>Cyanobacteriota</taxon>
        <taxon>Cyanophyceae</taxon>
        <taxon>Nostocales</taxon>
        <taxon>Nostocaceae</taxon>
        <taxon>Anabaena</taxon>
    </lineage>
</organism>
<dbReference type="RefSeq" id="WP_190563680.1">
    <property type="nucleotide sequence ID" value="NZ_JACJQU010000016.1"/>
</dbReference>
<evidence type="ECO:0000313" key="2">
    <source>
        <dbReference type="Proteomes" id="UP000662185"/>
    </source>
</evidence>
<dbReference type="AlphaFoldDB" id="A0A926WJS1"/>
<proteinExistence type="predicted"/>
<reference evidence="2" key="1">
    <citation type="journal article" date="2020" name="ISME J.">
        <title>Comparative genomics reveals insights into cyanobacterial evolution and habitat adaptation.</title>
        <authorList>
            <person name="Chen M.Y."/>
            <person name="Teng W.K."/>
            <person name="Zhao L."/>
            <person name="Hu C.X."/>
            <person name="Zhou Y.K."/>
            <person name="Han B.P."/>
            <person name="Song L.R."/>
            <person name="Shu W.S."/>
        </authorList>
    </citation>
    <scope>NUCLEOTIDE SEQUENCE [LARGE SCALE GENOMIC DNA]</scope>
    <source>
        <strain evidence="2">FACHB-251</strain>
    </source>
</reference>
<accession>A0A926WJS1</accession>
<sequence>MRLPIAIGAGLLISLSFNLPVFSKISTPIQVTQAQPSQKNTQILKSNLRLWKKQKIANYRYTLTRSCFCTAEARGPIVIEVRNGVTTAVTYVATSKPADKELFKQYDTIPKLFDVIQDGINRKAASLTVKYHPKFGYPTQINIDYDFQMADEELYLTVEKFEVIK</sequence>
<evidence type="ECO:0000313" key="1">
    <source>
        <dbReference type="EMBL" id="MBD2295891.1"/>
    </source>
</evidence>
<dbReference type="InterPro" id="IPR046172">
    <property type="entry name" value="DUF6174"/>
</dbReference>
<keyword evidence="2" id="KW-1185">Reference proteome</keyword>
<name>A0A926WJS1_9NOST</name>